<feature type="region of interest" description="Disordered" evidence="1">
    <location>
        <begin position="24"/>
        <end position="50"/>
    </location>
</feature>
<dbReference type="OrthoDB" id="660555at2759"/>
<evidence type="ECO:0000313" key="4">
    <source>
        <dbReference type="Proteomes" id="UP000807469"/>
    </source>
</evidence>
<keyword evidence="4" id="KW-1185">Reference proteome</keyword>
<comment type="caution">
    <text evidence="3">The sequence shown here is derived from an EMBL/GenBank/DDBJ whole genome shotgun (WGS) entry which is preliminary data.</text>
</comment>
<dbReference type="PROSITE" id="PS50010">
    <property type="entry name" value="DH_2"/>
    <property type="match status" value="1"/>
</dbReference>
<protein>
    <recommendedName>
        <fullName evidence="2">DH domain-containing protein</fullName>
    </recommendedName>
</protein>
<feature type="compositionally biased region" description="Polar residues" evidence="1">
    <location>
        <begin position="189"/>
        <end position="203"/>
    </location>
</feature>
<feature type="region of interest" description="Disordered" evidence="1">
    <location>
        <begin position="264"/>
        <end position="296"/>
    </location>
</feature>
<evidence type="ECO:0000259" key="2">
    <source>
        <dbReference type="PROSITE" id="PS50010"/>
    </source>
</evidence>
<evidence type="ECO:0000256" key="1">
    <source>
        <dbReference type="SAM" id="MobiDB-lite"/>
    </source>
</evidence>
<organism evidence="3 4">
    <name type="scientific">Pholiota conissans</name>
    <dbReference type="NCBI Taxonomy" id="109636"/>
    <lineage>
        <taxon>Eukaryota</taxon>
        <taxon>Fungi</taxon>
        <taxon>Dikarya</taxon>
        <taxon>Basidiomycota</taxon>
        <taxon>Agaricomycotina</taxon>
        <taxon>Agaricomycetes</taxon>
        <taxon>Agaricomycetidae</taxon>
        <taxon>Agaricales</taxon>
        <taxon>Agaricineae</taxon>
        <taxon>Strophariaceae</taxon>
        <taxon>Pholiota</taxon>
    </lineage>
</organism>
<accession>A0A9P5ZFY6</accession>
<feature type="compositionally biased region" description="Polar residues" evidence="1">
    <location>
        <begin position="30"/>
        <end position="43"/>
    </location>
</feature>
<dbReference type="Proteomes" id="UP000807469">
    <property type="component" value="Unassembled WGS sequence"/>
</dbReference>
<reference evidence="3" key="1">
    <citation type="submission" date="2020-11" db="EMBL/GenBank/DDBJ databases">
        <authorList>
            <consortium name="DOE Joint Genome Institute"/>
            <person name="Ahrendt S."/>
            <person name="Riley R."/>
            <person name="Andreopoulos W."/>
            <person name="Labutti K."/>
            <person name="Pangilinan J."/>
            <person name="Ruiz-Duenas F.J."/>
            <person name="Barrasa J.M."/>
            <person name="Sanchez-Garcia M."/>
            <person name="Camarero S."/>
            <person name="Miyauchi S."/>
            <person name="Serrano A."/>
            <person name="Linde D."/>
            <person name="Babiker R."/>
            <person name="Drula E."/>
            <person name="Ayuso-Fernandez I."/>
            <person name="Pacheco R."/>
            <person name="Padilla G."/>
            <person name="Ferreira P."/>
            <person name="Barriuso J."/>
            <person name="Kellner H."/>
            <person name="Castanera R."/>
            <person name="Alfaro M."/>
            <person name="Ramirez L."/>
            <person name="Pisabarro A.G."/>
            <person name="Kuo A."/>
            <person name="Tritt A."/>
            <person name="Lipzen A."/>
            <person name="He G."/>
            <person name="Yan M."/>
            <person name="Ng V."/>
            <person name="Cullen D."/>
            <person name="Martin F."/>
            <person name="Rosso M.-N."/>
            <person name="Henrissat B."/>
            <person name="Hibbett D."/>
            <person name="Martinez A.T."/>
            <person name="Grigoriev I.V."/>
        </authorList>
    </citation>
    <scope>NUCLEOTIDE SEQUENCE</scope>
    <source>
        <strain evidence="3">CIRM-BRFM 674</strain>
    </source>
</reference>
<dbReference type="Gene3D" id="1.20.900.10">
    <property type="entry name" value="Dbl homology (DH) domain"/>
    <property type="match status" value="1"/>
</dbReference>
<dbReference type="AlphaFoldDB" id="A0A9P5ZFY6"/>
<feature type="domain" description="DH" evidence="2">
    <location>
        <begin position="402"/>
        <end position="604"/>
    </location>
</feature>
<feature type="region of interest" description="Disordered" evidence="1">
    <location>
        <begin position="172"/>
        <end position="203"/>
    </location>
</feature>
<dbReference type="SUPFAM" id="SSF48065">
    <property type="entry name" value="DBL homology domain (DH-domain)"/>
    <property type="match status" value="1"/>
</dbReference>
<dbReference type="Pfam" id="PF00621">
    <property type="entry name" value="RhoGEF"/>
    <property type="match status" value="1"/>
</dbReference>
<proteinExistence type="predicted"/>
<dbReference type="EMBL" id="MU155130">
    <property type="protein sequence ID" value="KAF9486403.1"/>
    <property type="molecule type" value="Genomic_DNA"/>
</dbReference>
<dbReference type="SMART" id="SM00325">
    <property type="entry name" value="RhoGEF"/>
    <property type="match status" value="1"/>
</dbReference>
<dbReference type="InterPro" id="IPR000219">
    <property type="entry name" value="DH_dom"/>
</dbReference>
<feature type="compositionally biased region" description="Low complexity" evidence="1">
    <location>
        <begin position="269"/>
        <end position="281"/>
    </location>
</feature>
<dbReference type="GO" id="GO:0005085">
    <property type="term" value="F:guanyl-nucleotide exchange factor activity"/>
    <property type="evidence" value="ECO:0007669"/>
    <property type="project" value="InterPro"/>
</dbReference>
<sequence length="618" mass="69041">MLWSFRGFTTFSLYPSRISEVSVAPHRSVPRTTTSDNDLNNPNPFKEPISIEPEDGLATLQDLEVGSHVTSQSWLCRCERQETDFCPYCDYERTVSIVKVAQAPTHNSDELPKTSARRKLRKFRRNYQQLRYEALGVESILAARPDSVISSDSRMPLLNPFLSANLKYPPRVPVTRSRRLEKKNKRGRSTSLPGTATPPLSASIIQPGKIIASRSFQKSKSKEVLGPRPKPISSSIDTDALVSLAWTGETLSPIKSSEIVILKHEDSRTSSPRRSPPGSISNIDASQFPFPTPPLNAKRSVLRKQRDLENVSSPPTRPWTFAMAITDDRITDEKLVDDLEDMRIKDVINDSIASDPYPLGLGPPPFYQTQLYDSYAEYPLQAGEAVQEDAFPVDPTWNAARQVFLLCREFVRTERRYLTSLRTLITNGTNTPPPPSMLPYLPGLITASDQLLERIEANPSVQGVSDAFLACEDTLKQAFVEWCTVVGEFFDSERTASKLEAELEASPASMSSAKLLRSPRSRPTQIRNDSNLSIVVPEPNKIRKNTKSRPAVRDLAILPTQRIMRYVLLFKEFYSLTPTSLPSFVVVEKALQAAQSIADVANEAQGHSAFEQPVIYTS</sequence>
<evidence type="ECO:0000313" key="3">
    <source>
        <dbReference type="EMBL" id="KAF9486403.1"/>
    </source>
</evidence>
<gene>
    <name evidence="3" type="ORF">BDN70DRAFT_10590</name>
</gene>
<feature type="compositionally biased region" description="Basic residues" evidence="1">
    <location>
        <begin position="176"/>
        <end position="188"/>
    </location>
</feature>
<dbReference type="InterPro" id="IPR035899">
    <property type="entry name" value="DBL_dom_sf"/>
</dbReference>
<name>A0A9P5ZFY6_9AGAR</name>